<evidence type="ECO:0000256" key="1">
    <source>
        <dbReference type="SAM" id="Phobius"/>
    </source>
</evidence>
<dbReference type="EMBL" id="LAZR01027932">
    <property type="protein sequence ID" value="KKL64155.1"/>
    <property type="molecule type" value="Genomic_DNA"/>
</dbReference>
<reference evidence="2" key="1">
    <citation type="journal article" date="2015" name="Nature">
        <title>Complex archaea that bridge the gap between prokaryotes and eukaryotes.</title>
        <authorList>
            <person name="Spang A."/>
            <person name="Saw J.H."/>
            <person name="Jorgensen S.L."/>
            <person name="Zaremba-Niedzwiedzka K."/>
            <person name="Martijn J."/>
            <person name="Lind A.E."/>
            <person name="van Eijk R."/>
            <person name="Schleper C."/>
            <person name="Guy L."/>
            <person name="Ettema T.J."/>
        </authorList>
    </citation>
    <scope>NUCLEOTIDE SEQUENCE</scope>
</reference>
<accession>A0A0F9G3J6</accession>
<feature type="transmembrane region" description="Helical" evidence="1">
    <location>
        <begin position="6"/>
        <end position="25"/>
    </location>
</feature>
<comment type="caution">
    <text evidence="2">The sequence shown here is derived from an EMBL/GenBank/DDBJ whole genome shotgun (WGS) entry which is preliminary data.</text>
</comment>
<gene>
    <name evidence="2" type="ORF">LCGC14_2167910</name>
</gene>
<name>A0A0F9G3J6_9ZZZZ</name>
<evidence type="ECO:0000313" key="2">
    <source>
        <dbReference type="EMBL" id="KKL64155.1"/>
    </source>
</evidence>
<organism evidence="2">
    <name type="scientific">marine sediment metagenome</name>
    <dbReference type="NCBI Taxonomy" id="412755"/>
    <lineage>
        <taxon>unclassified sequences</taxon>
        <taxon>metagenomes</taxon>
        <taxon>ecological metagenomes</taxon>
    </lineage>
</organism>
<proteinExistence type="predicted"/>
<keyword evidence="1" id="KW-1133">Transmembrane helix</keyword>
<keyword evidence="1" id="KW-0472">Membrane</keyword>
<protein>
    <submittedName>
        <fullName evidence="2">Uncharacterized protein</fullName>
    </submittedName>
</protein>
<keyword evidence="1" id="KW-0812">Transmembrane</keyword>
<dbReference type="AlphaFoldDB" id="A0A0F9G3J6"/>
<sequence length="55" mass="6185">MCDAGFYQLLLMIVSFVLVFVSIRLHEACAEIKRVNSNSKMKASIADLLVEKDSH</sequence>